<dbReference type="GO" id="GO:0008113">
    <property type="term" value="F:peptide-methionine (S)-S-oxide reductase activity"/>
    <property type="evidence" value="ECO:0007669"/>
    <property type="project" value="UniProtKB-EC"/>
</dbReference>
<dbReference type="GeneID" id="17275841"/>
<evidence type="ECO:0000256" key="5">
    <source>
        <dbReference type="ARBA" id="ARBA00030643"/>
    </source>
</evidence>
<dbReference type="GeneID" id="17253356"/>
<dbReference type="Proteomes" id="UP000013827">
    <property type="component" value="Unassembled WGS sequence"/>
</dbReference>
<dbReference type="InterPro" id="IPR050162">
    <property type="entry name" value="MsrA_MetSO_reductase"/>
</dbReference>
<dbReference type="HAMAP" id="MF_01401">
    <property type="entry name" value="MsrA"/>
    <property type="match status" value="1"/>
</dbReference>
<dbReference type="RefSeq" id="XP_005782997.1">
    <property type="nucleotide sequence ID" value="XM_005782940.1"/>
</dbReference>
<evidence type="ECO:0000256" key="3">
    <source>
        <dbReference type="ARBA" id="ARBA00023002"/>
    </source>
</evidence>
<dbReference type="EnsemblProtists" id="EOD07108">
    <property type="protein sequence ID" value="EOD07108"/>
    <property type="gene ID" value="EMIHUDRAFT_57648"/>
</dbReference>
<evidence type="ECO:0000313" key="10">
    <source>
        <dbReference type="Proteomes" id="UP000013827"/>
    </source>
</evidence>
<dbReference type="Gene3D" id="3.30.1060.10">
    <property type="entry name" value="Peptide methionine sulphoxide reductase MsrA"/>
    <property type="match status" value="1"/>
</dbReference>
<dbReference type="STRING" id="2903.R1D5C7"/>
<organism evidence="9 10">
    <name type="scientific">Emiliania huxleyi (strain CCMP1516)</name>
    <dbReference type="NCBI Taxonomy" id="280463"/>
    <lineage>
        <taxon>Eukaryota</taxon>
        <taxon>Haptista</taxon>
        <taxon>Haptophyta</taxon>
        <taxon>Prymnesiophyceae</taxon>
        <taxon>Isochrysidales</taxon>
        <taxon>Noelaerhabdaceae</taxon>
        <taxon>Emiliania</taxon>
    </lineage>
</organism>
<dbReference type="NCBIfam" id="TIGR00401">
    <property type="entry name" value="msrA"/>
    <property type="match status" value="1"/>
</dbReference>
<dbReference type="Pfam" id="PF01625">
    <property type="entry name" value="PMSR"/>
    <property type="match status" value="1"/>
</dbReference>
<keyword evidence="10" id="KW-1185">Reference proteome</keyword>
<dbReference type="PaxDb" id="2903-EOD07108"/>
<evidence type="ECO:0000313" key="9">
    <source>
        <dbReference type="EnsemblProtists" id="EOD30568"/>
    </source>
</evidence>
<dbReference type="EC" id="1.8.4.11" evidence="2"/>
<evidence type="ECO:0000259" key="8">
    <source>
        <dbReference type="Pfam" id="PF01625"/>
    </source>
</evidence>
<comment type="catalytic activity">
    <reaction evidence="7">
        <text>[thioredoxin]-disulfide + L-methionine + H2O = L-methionine (S)-S-oxide + [thioredoxin]-dithiol</text>
        <dbReference type="Rhea" id="RHEA:19993"/>
        <dbReference type="Rhea" id="RHEA-COMP:10698"/>
        <dbReference type="Rhea" id="RHEA-COMP:10700"/>
        <dbReference type="ChEBI" id="CHEBI:15377"/>
        <dbReference type="ChEBI" id="CHEBI:29950"/>
        <dbReference type="ChEBI" id="CHEBI:50058"/>
        <dbReference type="ChEBI" id="CHEBI:57844"/>
        <dbReference type="ChEBI" id="CHEBI:58772"/>
        <dbReference type="EC" id="1.8.4.11"/>
    </reaction>
</comment>
<dbReference type="KEGG" id="ehx:EMIHUDRAFT_57648"/>
<dbReference type="InterPro" id="IPR036509">
    <property type="entry name" value="Met_Sox_Rdtase_MsrA_sf"/>
</dbReference>
<feature type="domain" description="Peptide methionine sulphoxide reductase MsrA" evidence="8">
    <location>
        <begin position="5"/>
        <end position="150"/>
    </location>
</feature>
<sequence>GFEVATFAGGCFWGTELHFQRIPGVVATCVGYTQGGVPAPTYEQVCSGTTGHTEALQLLFDPSECSYESLCAKLLSTVDPTARNRVGNDRGTQYRHGIYSHTPEQAEAARRALELEQAKQSAPVVTEMLPARVFYPAENYHQRYLQKGGQNAAKNAPEKVRCYG</sequence>
<dbReference type="RefSeq" id="XP_005759537.1">
    <property type="nucleotide sequence ID" value="XM_005759480.1"/>
</dbReference>
<name>A0A0D3K483_EMIH1</name>
<evidence type="ECO:0000256" key="1">
    <source>
        <dbReference type="ARBA" id="ARBA00005591"/>
    </source>
</evidence>
<protein>
    <recommendedName>
        <fullName evidence="2">peptide-methionine (S)-S-oxide reductase</fullName>
        <ecNumber evidence="2">1.8.4.11</ecNumber>
    </recommendedName>
    <alternativeName>
        <fullName evidence="5">Peptide-methionine (S)-S-oxide reductase</fullName>
    </alternativeName>
    <alternativeName>
        <fullName evidence="4">Protein-methionine-S-oxide reductase</fullName>
    </alternativeName>
</protein>
<dbReference type="SUPFAM" id="SSF55068">
    <property type="entry name" value="Peptide methionine sulfoxide reductase"/>
    <property type="match status" value="1"/>
</dbReference>
<proteinExistence type="inferred from homology"/>
<dbReference type="EnsemblProtists" id="EOD30568">
    <property type="protein sequence ID" value="EOD30568"/>
    <property type="gene ID" value="EMIHUDRAFT_57356"/>
</dbReference>
<comment type="catalytic activity">
    <reaction evidence="6">
        <text>L-methionyl-[protein] + [thioredoxin]-disulfide + H2O = L-methionyl-(S)-S-oxide-[protein] + [thioredoxin]-dithiol</text>
        <dbReference type="Rhea" id="RHEA:14217"/>
        <dbReference type="Rhea" id="RHEA-COMP:10698"/>
        <dbReference type="Rhea" id="RHEA-COMP:10700"/>
        <dbReference type="Rhea" id="RHEA-COMP:12313"/>
        <dbReference type="Rhea" id="RHEA-COMP:12315"/>
        <dbReference type="ChEBI" id="CHEBI:15377"/>
        <dbReference type="ChEBI" id="CHEBI:16044"/>
        <dbReference type="ChEBI" id="CHEBI:29950"/>
        <dbReference type="ChEBI" id="CHEBI:44120"/>
        <dbReference type="ChEBI" id="CHEBI:50058"/>
        <dbReference type="EC" id="1.8.4.11"/>
    </reaction>
</comment>
<reference evidence="9" key="2">
    <citation type="submission" date="2024-10" db="UniProtKB">
        <authorList>
            <consortium name="EnsemblProtists"/>
        </authorList>
    </citation>
    <scope>IDENTIFICATION</scope>
</reference>
<evidence type="ECO:0000256" key="6">
    <source>
        <dbReference type="ARBA" id="ARBA00047806"/>
    </source>
</evidence>
<dbReference type="GO" id="GO:0005737">
    <property type="term" value="C:cytoplasm"/>
    <property type="evidence" value="ECO:0007669"/>
    <property type="project" value="TreeGrafter"/>
</dbReference>
<comment type="similarity">
    <text evidence="1">Belongs to the MsrA Met sulfoxide reductase family.</text>
</comment>
<evidence type="ECO:0000256" key="4">
    <source>
        <dbReference type="ARBA" id="ARBA00030273"/>
    </source>
</evidence>
<dbReference type="PANTHER" id="PTHR42799:SF2">
    <property type="entry name" value="MITOCHONDRIAL PEPTIDE METHIONINE SULFOXIDE REDUCTASE"/>
    <property type="match status" value="1"/>
</dbReference>
<evidence type="ECO:0000256" key="2">
    <source>
        <dbReference type="ARBA" id="ARBA00012502"/>
    </source>
</evidence>
<dbReference type="OMA" id="STMHSEV"/>
<accession>A0A0D3K483</accession>
<reference evidence="10" key="1">
    <citation type="journal article" date="2013" name="Nature">
        <title>Pan genome of the phytoplankton Emiliania underpins its global distribution.</title>
        <authorList>
            <person name="Read B.A."/>
            <person name="Kegel J."/>
            <person name="Klute M.J."/>
            <person name="Kuo A."/>
            <person name="Lefebvre S.C."/>
            <person name="Maumus F."/>
            <person name="Mayer C."/>
            <person name="Miller J."/>
            <person name="Monier A."/>
            <person name="Salamov A."/>
            <person name="Young J."/>
            <person name="Aguilar M."/>
            <person name="Claverie J.M."/>
            <person name="Frickenhaus S."/>
            <person name="Gonzalez K."/>
            <person name="Herman E.K."/>
            <person name="Lin Y.C."/>
            <person name="Napier J."/>
            <person name="Ogata H."/>
            <person name="Sarno A.F."/>
            <person name="Shmutz J."/>
            <person name="Schroeder D."/>
            <person name="de Vargas C."/>
            <person name="Verret F."/>
            <person name="von Dassow P."/>
            <person name="Valentin K."/>
            <person name="Van de Peer Y."/>
            <person name="Wheeler G."/>
            <person name="Dacks J.B."/>
            <person name="Delwiche C.F."/>
            <person name="Dyhrman S.T."/>
            <person name="Glockner G."/>
            <person name="John U."/>
            <person name="Richards T."/>
            <person name="Worden A.Z."/>
            <person name="Zhang X."/>
            <person name="Grigoriev I.V."/>
            <person name="Allen A.E."/>
            <person name="Bidle K."/>
            <person name="Borodovsky M."/>
            <person name="Bowler C."/>
            <person name="Brownlee C."/>
            <person name="Cock J.M."/>
            <person name="Elias M."/>
            <person name="Gladyshev V.N."/>
            <person name="Groth M."/>
            <person name="Guda C."/>
            <person name="Hadaegh A."/>
            <person name="Iglesias-Rodriguez M.D."/>
            <person name="Jenkins J."/>
            <person name="Jones B.M."/>
            <person name="Lawson T."/>
            <person name="Leese F."/>
            <person name="Lindquist E."/>
            <person name="Lobanov A."/>
            <person name="Lomsadze A."/>
            <person name="Malik S.B."/>
            <person name="Marsh M.E."/>
            <person name="Mackinder L."/>
            <person name="Mock T."/>
            <person name="Mueller-Roeber B."/>
            <person name="Pagarete A."/>
            <person name="Parker M."/>
            <person name="Probert I."/>
            <person name="Quesneville H."/>
            <person name="Raines C."/>
            <person name="Rensing S.A."/>
            <person name="Riano-Pachon D.M."/>
            <person name="Richier S."/>
            <person name="Rokitta S."/>
            <person name="Shiraiwa Y."/>
            <person name="Soanes D.M."/>
            <person name="van der Giezen M."/>
            <person name="Wahlund T.M."/>
            <person name="Williams B."/>
            <person name="Wilson W."/>
            <person name="Wolfe G."/>
            <person name="Wurch L.L."/>
        </authorList>
    </citation>
    <scope>NUCLEOTIDE SEQUENCE</scope>
</reference>
<dbReference type="InterPro" id="IPR002569">
    <property type="entry name" value="Met_Sox_Rdtase_MsrA_dom"/>
</dbReference>
<keyword evidence="3" id="KW-0560">Oxidoreductase</keyword>
<dbReference type="AlphaFoldDB" id="A0A0D3K483"/>
<dbReference type="eggNOG" id="KOG1635">
    <property type="taxonomic scope" value="Eukaryota"/>
</dbReference>
<dbReference type="HOGENOM" id="CLU_031040_10_2_1"/>
<dbReference type="KEGG" id="ehx:EMIHUDRAFT_57356"/>
<dbReference type="GO" id="GO:0034599">
    <property type="term" value="P:cellular response to oxidative stress"/>
    <property type="evidence" value="ECO:0007669"/>
    <property type="project" value="TreeGrafter"/>
</dbReference>
<dbReference type="PANTHER" id="PTHR42799">
    <property type="entry name" value="MITOCHONDRIAL PEPTIDE METHIONINE SULFOXIDE REDUCTASE"/>
    <property type="match status" value="1"/>
</dbReference>
<evidence type="ECO:0000256" key="7">
    <source>
        <dbReference type="ARBA" id="ARBA00048782"/>
    </source>
</evidence>